<accession>A0A5S9P195</accession>
<evidence type="ECO:0000313" key="2">
    <source>
        <dbReference type="EMBL" id="CAA0116303.1"/>
    </source>
</evidence>
<reference evidence="1 3" key="1">
    <citation type="submission" date="2019-11" db="EMBL/GenBank/DDBJ databases">
        <authorList>
            <person name="Holert J."/>
        </authorList>
    </citation>
    <scope>NUCLEOTIDE SEQUENCE [LARGE SCALE GENOMIC DNA]</scope>
    <source>
        <strain evidence="1">BC5_2</strain>
    </source>
</reference>
<gene>
    <name evidence="2" type="ORF">DPBNPPHM_02060</name>
    <name evidence="1" type="ORF">DPBNPPHM_03480</name>
</gene>
<dbReference type="Proteomes" id="UP000434580">
    <property type="component" value="Unassembled WGS sequence"/>
</dbReference>
<dbReference type="OrthoDB" id="7064929at2"/>
<dbReference type="AlphaFoldDB" id="A0A5S9P195"/>
<name>A0A5S9P195_9GAMM</name>
<evidence type="ECO:0000313" key="3">
    <source>
        <dbReference type="Proteomes" id="UP000434580"/>
    </source>
</evidence>
<evidence type="ECO:0000313" key="1">
    <source>
        <dbReference type="EMBL" id="CAA0097027.1"/>
    </source>
</evidence>
<proteinExistence type="predicted"/>
<dbReference type="EMBL" id="CACSII010000005">
    <property type="protein sequence ID" value="CAA0097027.1"/>
    <property type="molecule type" value="Genomic_DNA"/>
</dbReference>
<protein>
    <submittedName>
        <fullName evidence="1">Uncharacterized protein</fullName>
    </submittedName>
</protein>
<dbReference type="EMBL" id="CACSII010000018">
    <property type="protein sequence ID" value="CAA0116303.1"/>
    <property type="molecule type" value="Genomic_DNA"/>
</dbReference>
<sequence>MYPIVYPKAAKKQERIDTLLARQQTVDLSYENLKDARERRLCIIYDKPAWFQIADNHALNPGDPILERKSCTPPTLKFINLASKLYDVDRHLILAIVVMETNSCFDVWPDRMREYRKPMGVSFDLWEDLAGSEHYIKDPANNIEVGTLIVSRIQKKIRDPSVGKIASVFHQLDATVVNDYGAKVARLYQLLRRLG</sequence>
<organism evidence="1 3">
    <name type="scientific">BD1-7 clade bacterium</name>
    <dbReference type="NCBI Taxonomy" id="2029982"/>
    <lineage>
        <taxon>Bacteria</taxon>
        <taxon>Pseudomonadati</taxon>
        <taxon>Pseudomonadota</taxon>
        <taxon>Gammaproteobacteria</taxon>
        <taxon>Cellvibrionales</taxon>
        <taxon>Spongiibacteraceae</taxon>
        <taxon>BD1-7 clade</taxon>
    </lineage>
</organism>